<evidence type="ECO:0000256" key="1">
    <source>
        <dbReference type="SAM" id="Coils"/>
    </source>
</evidence>
<dbReference type="Pfam" id="PF00350">
    <property type="entry name" value="Dynamin_N"/>
    <property type="match status" value="1"/>
</dbReference>
<dbReference type="EMBL" id="BAAFSV010000003">
    <property type="protein sequence ID" value="GAB1316143.1"/>
    <property type="molecule type" value="Genomic_DNA"/>
</dbReference>
<protein>
    <recommendedName>
        <fullName evidence="3">Dynamin N-terminal domain-containing protein</fullName>
    </recommendedName>
</protein>
<gene>
    <name evidence="4" type="ORF">MFIFM68171_06353</name>
</gene>
<dbReference type="Proteomes" id="UP001628179">
    <property type="component" value="Unassembled WGS sequence"/>
</dbReference>
<evidence type="ECO:0000256" key="2">
    <source>
        <dbReference type="SAM" id="MobiDB-lite"/>
    </source>
</evidence>
<feature type="region of interest" description="Disordered" evidence="2">
    <location>
        <begin position="927"/>
        <end position="964"/>
    </location>
</feature>
<feature type="coiled-coil region" evidence="1">
    <location>
        <begin position="432"/>
        <end position="459"/>
    </location>
</feature>
<keyword evidence="1" id="KW-0175">Coiled coil</keyword>
<dbReference type="InterPro" id="IPR027417">
    <property type="entry name" value="P-loop_NTPase"/>
</dbReference>
<feature type="domain" description="Dynamin N-terminal" evidence="3">
    <location>
        <begin position="87"/>
        <end position="355"/>
    </location>
</feature>
<feature type="region of interest" description="Disordered" evidence="2">
    <location>
        <begin position="1"/>
        <end position="27"/>
    </location>
</feature>
<feature type="compositionally biased region" description="Low complexity" evidence="2">
    <location>
        <begin position="940"/>
        <end position="949"/>
    </location>
</feature>
<name>A0ABQ0GEF3_9PEZI</name>
<dbReference type="PANTHER" id="PTHR36681">
    <property type="entry name" value="NUCLEAR GTPASE, GERMINAL CENTER-ASSOCIATED, TANDEM DUPLICATE 3"/>
    <property type="match status" value="1"/>
</dbReference>
<dbReference type="InterPro" id="IPR045063">
    <property type="entry name" value="Dynamin_N"/>
</dbReference>
<feature type="compositionally biased region" description="Acidic residues" evidence="2">
    <location>
        <begin position="955"/>
        <end position="964"/>
    </location>
</feature>
<dbReference type="RefSeq" id="XP_070917874.1">
    <property type="nucleotide sequence ID" value="XM_071061773.1"/>
</dbReference>
<organism evidence="4 5">
    <name type="scientific">Madurella fahalii</name>
    <dbReference type="NCBI Taxonomy" id="1157608"/>
    <lineage>
        <taxon>Eukaryota</taxon>
        <taxon>Fungi</taxon>
        <taxon>Dikarya</taxon>
        <taxon>Ascomycota</taxon>
        <taxon>Pezizomycotina</taxon>
        <taxon>Sordariomycetes</taxon>
        <taxon>Sordariomycetidae</taxon>
        <taxon>Sordariales</taxon>
        <taxon>Sordariales incertae sedis</taxon>
        <taxon>Madurella</taxon>
    </lineage>
</organism>
<accession>A0ABQ0GEF3</accession>
<dbReference type="GeneID" id="98177096"/>
<reference evidence="4 5" key="1">
    <citation type="submission" date="2024-09" db="EMBL/GenBank/DDBJ databases">
        <title>Itraconazole resistance in Madurella fahalii resulting from another homologue of gene encoding cytochrome P450 14-alpha sterol demethylase (CYP51).</title>
        <authorList>
            <person name="Yoshioka I."/>
            <person name="Fahal A.H."/>
            <person name="Kaneko S."/>
            <person name="Yaguchi T."/>
        </authorList>
    </citation>
    <scope>NUCLEOTIDE SEQUENCE [LARGE SCALE GENOMIC DNA]</scope>
    <source>
        <strain evidence="4 5">IFM 68171</strain>
    </source>
</reference>
<dbReference type="Gene3D" id="3.40.50.300">
    <property type="entry name" value="P-loop containing nucleotide triphosphate hydrolases"/>
    <property type="match status" value="1"/>
</dbReference>
<comment type="caution">
    <text evidence="4">The sequence shown here is derived from an EMBL/GenBank/DDBJ whole genome shotgun (WGS) entry which is preliminary data.</text>
</comment>
<evidence type="ECO:0000313" key="4">
    <source>
        <dbReference type="EMBL" id="GAB1316143.1"/>
    </source>
</evidence>
<dbReference type="PANTHER" id="PTHR36681:SF3">
    <property type="entry name" value="NUCLEAR GTPASE, GERMINAL CENTER-ASSOCIATED, TANDEM DUPLICATE 3"/>
    <property type="match status" value="1"/>
</dbReference>
<evidence type="ECO:0000313" key="5">
    <source>
        <dbReference type="Proteomes" id="UP001628179"/>
    </source>
</evidence>
<dbReference type="SUPFAM" id="SSF52540">
    <property type="entry name" value="P-loop containing nucleoside triphosphate hydrolases"/>
    <property type="match status" value="1"/>
</dbReference>
<proteinExistence type="predicted"/>
<keyword evidence="5" id="KW-1185">Reference proteome</keyword>
<sequence>MAPKRKPAAAAGNKQFKSDPQYSWQSAGELDPPVRIKILEETLEKAASYSTEVLRLIKEYSMSEELRKWLGEVDALKAERLDFEVHVGVQGATGAGKSSLLSALLDCKDLLPSNNAEAATATICKVFYNHDDDPRKAFHAKITFRKRQDVKEELDRFFDSVVERDRLLHPDTAKDGQHGEGDEYDNNDERARAVEELNDHIQDVSDKIKAVWGYTLNQLAKMSTADLLTPDDPTAKLLSSTKSISSSDQETFATEIKPYLDSTSQEFKGKSGAKTRTMAVWPLIDHVDIYLKADILKGGIVLVDLPGLSDIVESRAAVARKHYQNLSVTAIVAPCVRAADERTAVNLMTENQELNMRMDGKFDGHNFCVVLSKTDDIDAYAVGKREGWIEEVKAISDLAEEFQNCDAIAKTCKSTADSLRKAKKGAKDESERQGIEAKIKKLNKTRKRQTKAKKQCRAEFRNRKGALCHHSIQARNRILERRILDHLRQRQEAFLSHSPDASTEFTPAQIFPVSMKAYWGLREKNATAVEGFPKPAYTGIPALAAWLRDATIPHRERHVISLLNRYRGLLDNIQTWSDDECEKNKVRLSAEQIKTEVLDPICNQLLQNLQKYGLSLKKQVEACDPLKNKQNALKQCSEHCNERVARWVFRDPDNANSIFKMHPLTFAAIIRRQGGEFLSRSGGAKQKYHWMEDMAMAFKRQIAGSWSKELHKNIPALRAPANTKINEIWDRQMKALTANLAKEFPEGKKYIMDRSGSLSAIKAEVRDLVGKALIDISRTSAQVHPDLTKRMAEKWGPGFRLANKEKPGRGVMMRRHGRLKKHSLQNGKKIYQESVLEMEKELKAHFEAFPDTLDVAWRRGIERLRTQTGHIIAKFVENEDHRGDADGESSKISKIALQKQVRSVLMRWTAAWVTIDHDVAMAESTAIPAEYVPPKEKGSWSDSDSSGESTMDNDSNSEDGIDEV</sequence>
<evidence type="ECO:0000259" key="3">
    <source>
        <dbReference type="Pfam" id="PF00350"/>
    </source>
</evidence>